<dbReference type="OrthoDB" id="9814399at2"/>
<sequence length="155" mass="16892">MKYFILILCVFSSLAQARESVFGVWEVVDEDTEQVKSVILITGTDQQIKGEVIQLYHPELPDELPRCGACNGALENDPIVGMTILRGSVKPADSDRGDIILLDPATGKTHEVNLVLEDDGLRLRLDSTAPDGYSGSPVLGKTAVWQRPVASRDKS</sequence>
<gene>
    <name evidence="3" type="ORF">SAMN04488073_3234</name>
</gene>
<organism evidence="3 4">
    <name type="scientific">Marinobacter gudaonensis</name>
    <dbReference type="NCBI Taxonomy" id="375760"/>
    <lineage>
        <taxon>Bacteria</taxon>
        <taxon>Pseudomonadati</taxon>
        <taxon>Pseudomonadota</taxon>
        <taxon>Gammaproteobacteria</taxon>
        <taxon>Pseudomonadales</taxon>
        <taxon>Marinobacteraceae</taxon>
        <taxon>Marinobacter</taxon>
    </lineage>
</organism>
<dbReference type="RefSeq" id="WP_091992207.1">
    <property type="nucleotide sequence ID" value="NZ_FOYV01000004.1"/>
</dbReference>
<feature type="chain" id="PRO_5011768338" description="DUF2147 domain-containing protein" evidence="1">
    <location>
        <begin position="18"/>
        <end position="155"/>
    </location>
</feature>
<protein>
    <recommendedName>
        <fullName evidence="2">DUF2147 domain-containing protein</fullName>
    </recommendedName>
</protein>
<keyword evidence="1" id="KW-0732">Signal</keyword>
<feature type="signal peptide" evidence="1">
    <location>
        <begin position="1"/>
        <end position="17"/>
    </location>
</feature>
<dbReference type="Pfam" id="PF09917">
    <property type="entry name" value="DUF2147"/>
    <property type="match status" value="1"/>
</dbReference>
<dbReference type="InterPro" id="IPR019223">
    <property type="entry name" value="DUF2147"/>
</dbReference>
<evidence type="ECO:0000256" key="1">
    <source>
        <dbReference type="SAM" id="SignalP"/>
    </source>
</evidence>
<proteinExistence type="predicted"/>
<evidence type="ECO:0000313" key="4">
    <source>
        <dbReference type="Proteomes" id="UP000199290"/>
    </source>
</evidence>
<keyword evidence="4" id="KW-1185">Reference proteome</keyword>
<dbReference type="STRING" id="375760.SAMN04488073_3234"/>
<name>A0A1I6HZI2_9GAMM</name>
<dbReference type="Gene3D" id="2.40.128.520">
    <property type="match status" value="1"/>
</dbReference>
<dbReference type="Proteomes" id="UP000199290">
    <property type="component" value="Unassembled WGS sequence"/>
</dbReference>
<reference evidence="4" key="1">
    <citation type="submission" date="2016-10" db="EMBL/GenBank/DDBJ databases">
        <authorList>
            <person name="Varghese N."/>
            <person name="Submissions S."/>
        </authorList>
    </citation>
    <scope>NUCLEOTIDE SEQUENCE [LARGE SCALE GENOMIC DNA]</scope>
    <source>
        <strain evidence="4">CGMCC 1.6294</strain>
    </source>
</reference>
<accession>A0A1I6HZI2</accession>
<evidence type="ECO:0000313" key="3">
    <source>
        <dbReference type="EMBL" id="SFR59861.1"/>
    </source>
</evidence>
<dbReference type="AlphaFoldDB" id="A0A1I6HZI2"/>
<dbReference type="EMBL" id="FOYV01000004">
    <property type="protein sequence ID" value="SFR59861.1"/>
    <property type="molecule type" value="Genomic_DNA"/>
</dbReference>
<evidence type="ECO:0000259" key="2">
    <source>
        <dbReference type="Pfam" id="PF09917"/>
    </source>
</evidence>
<feature type="domain" description="DUF2147" evidence="2">
    <location>
        <begin position="23"/>
        <end position="147"/>
    </location>
</feature>